<dbReference type="GO" id="GO:0046961">
    <property type="term" value="F:proton-transporting ATPase activity, rotational mechanism"/>
    <property type="evidence" value="ECO:0007669"/>
    <property type="project" value="TreeGrafter"/>
</dbReference>
<gene>
    <name evidence="15" type="primary">atpF</name>
    <name evidence="17" type="ORF">NVS89_18310</name>
</gene>
<dbReference type="InterPro" id="IPR002146">
    <property type="entry name" value="ATP_synth_b/b'su_bac/chlpt"/>
</dbReference>
<keyword evidence="7 15" id="KW-0375">Hydrogen ion transport</keyword>
<evidence type="ECO:0000256" key="3">
    <source>
        <dbReference type="ARBA" id="ARBA00022448"/>
    </source>
</evidence>
<dbReference type="GO" id="GO:0046933">
    <property type="term" value="F:proton-transporting ATP synthase activity, rotational mechanism"/>
    <property type="evidence" value="ECO:0007669"/>
    <property type="project" value="UniProtKB-UniRule"/>
</dbReference>
<dbReference type="RefSeq" id="WP_258734198.1">
    <property type="nucleotide sequence ID" value="NZ_JANTHZ010000009.1"/>
</dbReference>
<keyword evidence="10 15" id="KW-0472">Membrane</keyword>
<dbReference type="PANTHER" id="PTHR33445:SF2">
    <property type="entry name" value="ATP SYNTHASE SUBUNIT B', CHLOROPLASTIC"/>
    <property type="match status" value="1"/>
</dbReference>
<dbReference type="InterPro" id="IPR050059">
    <property type="entry name" value="ATP_synthase_B_chain"/>
</dbReference>
<keyword evidence="4 15" id="KW-1003">Cell membrane</keyword>
<reference evidence="17" key="1">
    <citation type="submission" date="2022-08" db="EMBL/GenBank/DDBJ databases">
        <authorList>
            <person name="Li F."/>
        </authorList>
    </citation>
    <scope>NUCLEOTIDE SEQUENCE</scope>
    <source>
        <strain evidence="17">MQZ15Z-1</strain>
    </source>
</reference>
<evidence type="ECO:0000256" key="13">
    <source>
        <dbReference type="ARBA" id="ARBA00025614"/>
    </source>
</evidence>
<keyword evidence="8 15" id="KW-1133">Transmembrane helix</keyword>
<evidence type="ECO:0000256" key="9">
    <source>
        <dbReference type="ARBA" id="ARBA00023065"/>
    </source>
</evidence>
<dbReference type="InterPro" id="IPR000711">
    <property type="entry name" value="ATPase_OSCP/dsu"/>
</dbReference>
<keyword evidence="3 15" id="KW-0813">Transport</keyword>
<accession>A0A9X2PIV4</accession>
<dbReference type="HAMAP" id="MF_01398">
    <property type="entry name" value="ATP_synth_b_bprime"/>
    <property type="match status" value="1"/>
</dbReference>
<evidence type="ECO:0000256" key="2">
    <source>
        <dbReference type="ARBA" id="ARBA00005513"/>
    </source>
</evidence>
<keyword evidence="6 15" id="KW-0812">Transmembrane</keyword>
<evidence type="ECO:0000256" key="12">
    <source>
        <dbReference type="ARBA" id="ARBA00025198"/>
    </source>
</evidence>
<evidence type="ECO:0000256" key="10">
    <source>
        <dbReference type="ARBA" id="ARBA00023136"/>
    </source>
</evidence>
<dbReference type="Pfam" id="PF00213">
    <property type="entry name" value="OSCP"/>
    <property type="match status" value="1"/>
</dbReference>
<dbReference type="EMBL" id="JANTHZ010000009">
    <property type="protein sequence ID" value="MCS0497043.1"/>
    <property type="molecule type" value="Genomic_DNA"/>
</dbReference>
<proteinExistence type="inferred from homology"/>
<comment type="subunit">
    <text evidence="14 15">F-type ATPases have 2 components, F(1) - the catalytic core - and F(0) - the membrane proton channel. F(1) has five subunits: alpha(3), beta(3), gamma(1), delta(1), epsilon(1). F(0) has three main subunits: a(1), b(2) and c(10-14). The alpha and beta chains form an alternating ring which encloses part of the gamma chain. F(1) is attached to F(0) by a central stalk formed by the gamma and epsilon chains, while a peripheral stalk is formed by the delta and b chains.</text>
</comment>
<keyword evidence="11 15" id="KW-0066">ATP synthesis</keyword>
<dbReference type="Pfam" id="PF00430">
    <property type="entry name" value="ATP-synt_B"/>
    <property type="match status" value="1"/>
</dbReference>
<evidence type="ECO:0000256" key="4">
    <source>
        <dbReference type="ARBA" id="ARBA00022475"/>
    </source>
</evidence>
<organism evidence="17 18">
    <name type="scientific">Ancylobacter mangrovi</name>
    <dbReference type="NCBI Taxonomy" id="2972472"/>
    <lineage>
        <taxon>Bacteria</taxon>
        <taxon>Pseudomonadati</taxon>
        <taxon>Pseudomonadota</taxon>
        <taxon>Alphaproteobacteria</taxon>
        <taxon>Hyphomicrobiales</taxon>
        <taxon>Xanthobacteraceae</taxon>
        <taxon>Ancylobacter</taxon>
    </lineage>
</organism>
<comment type="subcellular location">
    <subcellularLocation>
        <location evidence="1">Cell inner membrane</location>
        <topology evidence="1">Single-pass membrane protein</topology>
    </subcellularLocation>
    <subcellularLocation>
        <location evidence="15">Cell membrane</location>
        <topology evidence="15">Single-pass membrane protein</topology>
    </subcellularLocation>
</comment>
<evidence type="ECO:0000256" key="1">
    <source>
        <dbReference type="ARBA" id="ARBA00004377"/>
    </source>
</evidence>
<dbReference type="GO" id="GO:0005886">
    <property type="term" value="C:plasma membrane"/>
    <property type="evidence" value="ECO:0007669"/>
    <property type="project" value="UniProtKB-SubCell"/>
</dbReference>
<dbReference type="CDD" id="cd06503">
    <property type="entry name" value="ATP-synt_Fo_b"/>
    <property type="match status" value="1"/>
</dbReference>
<dbReference type="PANTHER" id="PTHR33445">
    <property type="entry name" value="ATP SYNTHASE SUBUNIT B', CHLOROPLASTIC"/>
    <property type="match status" value="1"/>
</dbReference>
<dbReference type="AlphaFoldDB" id="A0A9X2PIV4"/>
<evidence type="ECO:0000256" key="15">
    <source>
        <dbReference type="HAMAP-Rule" id="MF_01398"/>
    </source>
</evidence>
<evidence type="ECO:0000256" key="16">
    <source>
        <dbReference type="SAM" id="Coils"/>
    </source>
</evidence>
<keyword evidence="5 15" id="KW-0138">CF(0)</keyword>
<evidence type="ECO:0000313" key="18">
    <source>
        <dbReference type="Proteomes" id="UP001151088"/>
    </source>
</evidence>
<evidence type="ECO:0000256" key="11">
    <source>
        <dbReference type="ARBA" id="ARBA00023310"/>
    </source>
</evidence>
<evidence type="ECO:0000256" key="5">
    <source>
        <dbReference type="ARBA" id="ARBA00022547"/>
    </source>
</evidence>
<comment type="function">
    <text evidence="13">Component of the F(0) channel, it forms part of the peripheral stalk, linking F(1) to F(0). The b'-subunit is a diverged and duplicated form of b found in plants and photosynthetic bacteria.</text>
</comment>
<keyword evidence="9 15" id="KW-0406">Ion transport</keyword>
<evidence type="ECO:0000256" key="14">
    <source>
        <dbReference type="ARBA" id="ARBA00025830"/>
    </source>
</evidence>
<dbReference type="GO" id="GO:0045259">
    <property type="term" value="C:proton-transporting ATP synthase complex"/>
    <property type="evidence" value="ECO:0007669"/>
    <property type="project" value="UniProtKB-KW"/>
</dbReference>
<comment type="function">
    <text evidence="12 15">F(1)F(0) ATP synthase produces ATP from ADP in the presence of a proton or sodium gradient. F-type ATPases consist of two structural domains, F(1) containing the extramembraneous catalytic core and F(0) containing the membrane proton channel, linked together by a central stalk and a peripheral stalk. During catalysis, ATP synthesis in the catalytic domain of F(1) is coupled via a rotary mechanism of the central stalk subunits to proton translocation.</text>
</comment>
<evidence type="ECO:0000256" key="6">
    <source>
        <dbReference type="ARBA" id="ARBA00022692"/>
    </source>
</evidence>
<evidence type="ECO:0000313" key="17">
    <source>
        <dbReference type="EMBL" id="MCS0497043.1"/>
    </source>
</evidence>
<keyword evidence="18" id="KW-1185">Reference proteome</keyword>
<protein>
    <recommendedName>
        <fullName evidence="15">ATP synthase subunit b</fullName>
    </recommendedName>
    <alternativeName>
        <fullName evidence="15">ATP synthase F(0) sector subunit b</fullName>
    </alternativeName>
    <alternativeName>
        <fullName evidence="15">ATPase subunit I</fullName>
    </alternativeName>
    <alternativeName>
        <fullName evidence="15">F-type ATPase subunit b</fullName>
        <shortName evidence="15">F-ATPase subunit b</shortName>
    </alternativeName>
</protein>
<comment type="similarity">
    <text evidence="2 15">Belongs to the ATPase B chain family.</text>
</comment>
<feature type="transmembrane region" description="Helical" evidence="15">
    <location>
        <begin position="6"/>
        <end position="27"/>
    </location>
</feature>
<feature type="coiled-coil region" evidence="16">
    <location>
        <begin position="45"/>
        <end position="116"/>
    </location>
</feature>
<dbReference type="Proteomes" id="UP001151088">
    <property type="component" value="Unassembled WGS sequence"/>
</dbReference>
<name>A0A9X2PIV4_9HYPH</name>
<evidence type="ECO:0000256" key="7">
    <source>
        <dbReference type="ARBA" id="ARBA00022781"/>
    </source>
</evidence>
<comment type="caution">
    <text evidence="17">The sequence shown here is derived from an EMBL/GenBank/DDBJ whole genome shotgun (WGS) entry which is preliminary data.</text>
</comment>
<keyword evidence="16" id="KW-0175">Coiled coil</keyword>
<evidence type="ECO:0000256" key="8">
    <source>
        <dbReference type="ARBA" id="ARBA00022989"/>
    </source>
</evidence>
<sequence>MQIDWWTLGLQTANVLVLVWILGRFLFRPVAGMIEQRRVLASKALDDARVAQAAAEAARAEAERTTADLARSRADALKKAAQEAEAEKQGIIAAARTEAERVREAAKADIARARADEAAAARGRASALALDIADKLLSRLPEQARIDGFIPGLAEGLAALPDEIRAGLGADGHPVRLKAARALSDAEVNACREQLSRALGRPVEIACETDPALIAGLELDMPHAAVRNSLRADLDRVAGALAKGSKAGAPGSNGSATP</sequence>